<dbReference type="Gene3D" id="2.20.200.10">
    <property type="entry name" value="Outer membrane efflux proteins (OEP)"/>
    <property type="match status" value="1"/>
</dbReference>
<evidence type="ECO:0000313" key="4">
    <source>
        <dbReference type="Proteomes" id="UP000027661"/>
    </source>
</evidence>
<proteinExistence type="inferred from homology"/>
<sequence length="485" mass="54830">MMKKMKNNNINKTGLIIGAFCLIMVSCKAPSLTPTEKIELPEFYMDRETDSTTISSMSWKTFFPDTLLQSYIAEALNNNHSFLQTIERISIARSQVRVGKGALLPDLSLGIDGGVQRFGEYTMDGVGNSTTNTPDLEKDKHIPDPYRNFNLGLNFQWEADIWGKLTDKKRSAVSRWMQSVEAMRLARTLLISEVGTHYFELIGLDKQRYVLREAILTARDAYNLTDELMKEGEVTRLSVDQFRSRRLKLEEMLLANEQQISEKERAIATLLGRLPFKVKRVSFETACSYEFPTDAGIPSQLLQYRPDIKAAELELLASKSDVSAARKAFFPSIVIGGNGGFNAFDLDKWFTAPASLVYNLGAGITAPIFKQNTIRALWNDAKSQQRIALLGYHDTVLKAYEEVLNLITASSQMHQRKKLKEEESRIHHRSIYNANEMFKVGFAGYLDVLSADERFLDCELERIALNVESCKLHIMLYRALGGGSN</sequence>
<comment type="caution">
    <text evidence="3">The sequence shown here is derived from an EMBL/GenBank/DDBJ whole genome shotgun (WGS) entry which is preliminary data.</text>
</comment>
<dbReference type="Proteomes" id="UP000027661">
    <property type="component" value="Unassembled WGS sequence"/>
</dbReference>
<dbReference type="GO" id="GO:0005886">
    <property type="term" value="C:plasma membrane"/>
    <property type="evidence" value="ECO:0007669"/>
    <property type="project" value="UniProtKB-SubCell"/>
</dbReference>
<keyword evidence="2" id="KW-0449">Lipoprotein</keyword>
<dbReference type="EMBL" id="JNHM01000010">
    <property type="protein sequence ID" value="KDS56091.1"/>
    <property type="molecule type" value="Genomic_DNA"/>
</dbReference>
<dbReference type="Gene3D" id="1.20.1600.10">
    <property type="entry name" value="Outer membrane efflux proteins (OEP)"/>
    <property type="match status" value="1"/>
</dbReference>
<comment type="subcellular location">
    <subcellularLocation>
        <location evidence="2">Cell membrane</location>
        <topology evidence="2">Lipid-anchor</topology>
    </subcellularLocation>
</comment>
<dbReference type="PANTHER" id="PTHR30203">
    <property type="entry name" value="OUTER MEMBRANE CATION EFFLUX PROTEIN"/>
    <property type="match status" value="1"/>
</dbReference>
<keyword evidence="2" id="KW-0564">Palmitate</keyword>
<dbReference type="Pfam" id="PF02321">
    <property type="entry name" value="OEP"/>
    <property type="match status" value="2"/>
</dbReference>
<evidence type="ECO:0000313" key="3">
    <source>
        <dbReference type="EMBL" id="KDS56091.1"/>
    </source>
</evidence>
<accession>A0A069SM22</accession>
<keyword evidence="2" id="KW-0472">Membrane</keyword>
<keyword evidence="2" id="KW-0812">Transmembrane</keyword>
<dbReference type="PANTHER" id="PTHR30203:SF30">
    <property type="entry name" value="OUTER MEMBRANE PROTEIN-RELATED"/>
    <property type="match status" value="1"/>
</dbReference>
<dbReference type="InterPro" id="IPR010131">
    <property type="entry name" value="MdtP/NodT-like"/>
</dbReference>
<dbReference type="NCBIfam" id="TIGR01845">
    <property type="entry name" value="outer_NodT"/>
    <property type="match status" value="1"/>
</dbReference>
<dbReference type="SUPFAM" id="SSF56954">
    <property type="entry name" value="Outer membrane efflux proteins (OEP)"/>
    <property type="match status" value="1"/>
</dbReference>
<name>A0A069SM22_PHOVU</name>
<dbReference type="PATRIC" id="fig|1339352.3.peg.566"/>
<dbReference type="GO" id="GO:0015562">
    <property type="term" value="F:efflux transmembrane transporter activity"/>
    <property type="evidence" value="ECO:0007669"/>
    <property type="project" value="InterPro"/>
</dbReference>
<dbReference type="AlphaFoldDB" id="A0A069SM22"/>
<reference evidence="3 4" key="1">
    <citation type="submission" date="2014-04" db="EMBL/GenBank/DDBJ databases">
        <authorList>
            <person name="Sears C."/>
            <person name="Carroll K."/>
            <person name="Sack B.R."/>
            <person name="Qadri F."/>
            <person name="Myers L.L."/>
            <person name="Chung G.-T."/>
            <person name="Escheverria P."/>
            <person name="Fraser C.M."/>
            <person name="Sadzewicz L."/>
            <person name="Shefchek K.A."/>
            <person name="Tallon L."/>
            <person name="Das S.P."/>
            <person name="Daugherty S."/>
            <person name="Mongodin E.F."/>
        </authorList>
    </citation>
    <scope>NUCLEOTIDE SEQUENCE [LARGE SCALE GENOMIC DNA]</scope>
    <source>
        <strain evidence="3 4">3975 RP4</strain>
    </source>
</reference>
<dbReference type="PROSITE" id="PS51257">
    <property type="entry name" value="PROKAR_LIPOPROTEIN"/>
    <property type="match status" value="1"/>
</dbReference>
<organism evidence="3 4">
    <name type="scientific">Phocaeicola vulgatus str. 3975 RP4</name>
    <dbReference type="NCBI Taxonomy" id="1339352"/>
    <lineage>
        <taxon>Bacteria</taxon>
        <taxon>Pseudomonadati</taxon>
        <taxon>Bacteroidota</taxon>
        <taxon>Bacteroidia</taxon>
        <taxon>Bacteroidales</taxon>
        <taxon>Bacteroidaceae</taxon>
        <taxon>Phocaeicola</taxon>
    </lineage>
</organism>
<gene>
    <name evidence="3" type="ORF">M099_0589</name>
</gene>
<keyword evidence="2" id="KW-1134">Transmembrane beta strand</keyword>
<protein>
    <submittedName>
        <fullName evidence="3">Efflux transporter, outer membrane factor (OMF) lipo, NodT family protein</fullName>
    </submittedName>
</protein>
<comment type="similarity">
    <text evidence="1 2">Belongs to the outer membrane factor (OMF) (TC 1.B.17) family.</text>
</comment>
<evidence type="ECO:0000256" key="2">
    <source>
        <dbReference type="RuleBase" id="RU362097"/>
    </source>
</evidence>
<evidence type="ECO:0000256" key="1">
    <source>
        <dbReference type="ARBA" id="ARBA00007613"/>
    </source>
</evidence>
<dbReference type="InterPro" id="IPR003423">
    <property type="entry name" value="OMP_efflux"/>
</dbReference>